<dbReference type="Proteomes" id="UP000187013">
    <property type="component" value="Unassembled WGS sequence"/>
</dbReference>
<protein>
    <recommendedName>
        <fullName evidence="3">F-box domain-containing protein</fullName>
    </recommendedName>
</protein>
<organism evidence="1 2">
    <name type="scientific">Zygosaccharomyces rouxii</name>
    <dbReference type="NCBI Taxonomy" id="4956"/>
    <lineage>
        <taxon>Eukaryota</taxon>
        <taxon>Fungi</taxon>
        <taxon>Dikarya</taxon>
        <taxon>Ascomycota</taxon>
        <taxon>Saccharomycotina</taxon>
        <taxon>Saccharomycetes</taxon>
        <taxon>Saccharomycetales</taxon>
        <taxon>Saccharomycetaceae</taxon>
        <taxon>Zygosaccharomyces</taxon>
    </lineage>
</organism>
<comment type="caution">
    <text evidence="1">The sequence shown here is derived from an EMBL/GenBank/DDBJ whole genome shotgun (WGS) entry which is preliminary data.</text>
</comment>
<evidence type="ECO:0000313" key="2">
    <source>
        <dbReference type="Proteomes" id="UP000187013"/>
    </source>
</evidence>
<dbReference type="eggNOG" id="ENOG502S7GU">
    <property type="taxonomic scope" value="Eukaryota"/>
</dbReference>
<dbReference type="OrthoDB" id="4038608at2759"/>
<reference evidence="1 2" key="1">
    <citation type="submission" date="2016-08" db="EMBL/GenBank/DDBJ databases">
        <title>Draft genome sequence of allopolyploid Zygosaccharomyces rouxii.</title>
        <authorList>
            <person name="Watanabe J."/>
            <person name="Uehara K."/>
            <person name="Mogi Y."/>
            <person name="Tsukioka Y."/>
        </authorList>
    </citation>
    <scope>NUCLEOTIDE SEQUENCE [LARGE SCALE GENOMIC DNA]</scope>
    <source>
        <strain evidence="1 2">NBRC 110957</strain>
    </source>
</reference>
<gene>
    <name evidence="1" type="ORF">ZYGR_0S02500</name>
</gene>
<proteinExistence type="predicted"/>
<accession>A0A1Q3A334</accession>
<dbReference type="AlphaFoldDB" id="A0A1Q3A334"/>
<sequence length="331" mass="38852">MGYAIAGYPTRKRRGHRHKVKLLKHGKEDKLTNKRRKRDDGKVSIGMSELPVEIIQRIFIMSGNAAMYELNKFYHTILVPSTSLLSSMVWENYVWDPLQYGIELNEEDDDDNRHDGQKVLLMLETVFNVNAFWNYLTANMEILDSISRFIPTAVYQDFMSEGDSGKVVQWWEQDGLMDFPQVFYANFELFVYNRNFIRSLSRFFILKDPYIHLNELIHWFYDRNNNDDDDDDDELFFETVGLVLEIAKVEYGGIYSSEPLESLLDVLFVQNKSNKPIQTFTKFLNLFYSRENAQEHLSDPSLWRLLRSTSNMTVIDIVVNHGGQPHYGAFF</sequence>
<name>A0A1Q3A334_ZYGRO</name>
<evidence type="ECO:0000313" key="1">
    <source>
        <dbReference type="EMBL" id="GAV50116.1"/>
    </source>
</evidence>
<dbReference type="EMBL" id="BDGX01000019">
    <property type="protein sequence ID" value="GAV50116.1"/>
    <property type="molecule type" value="Genomic_DNA"/>
</dbReference>
<evidence type="ECO:0008006" key="3">
    <source>
        <dbReference type="Google" id="ProtNLM"/>
    </source>
</evidence>